<evidence type="ECO:0000313" key="1">
    <source>
        <dbReference type="EMBL" id="EBZ6052491.1"/>
    </source>
</evidence>
<gene>
    <name evidence="1" type="ORF">D2118_13610</name>
</gene>
<reference evidence="1" key="1">
    <citation type="submission" date="2018-10" db="EMBL/GenBank/DDBJ databases">
        <authorList>
            <consortium name="GenomeTrakr network: Whole genome sequencing for foodborne pathogen traceback"/>
        </authorList>
    </citation>
    <scope>NUCLEOTIDE SEQUENCE</scope>
    <source>
        <strain evidence="1">FDA00013435</strain>
    </source>
</reference>
<sequence>MCKFAIPLFVFICLHQWVLKCCLSTFVLERIVVCERECTCFMTLNARLGKKKPLVNLAFSFVTTLSLGIAC</sequence>
<accession>A0A5X3P473</accession>
<comment type="caution">
    <text evidence="1">The sequence shown here is derived from an EMBL/GenBank/DDBJ whole genome shotgun (WGS) entry which is preliminary data.</text>
</comment>
<dbReference type="AlphaFoldDB" id="A0A5X3P473"/>
<dbReference type="EMBL" id="AAHRRA010000012">
    <property type="protein sequence ID" value="EBZ6052491.1"/>
    <property type="molecule type" value="Genomic_DNA"/>
</dbReference>
<proteinExistence type="predicted"/>
<organism evidence="1">
    <name type="scientific">Salmonella enterica subsp. enterica serovar Weslaco</name>
    <dbReference type="NCBI Taxonomy" id="1243597"/>
    <lineage>
        <taxon>Bacteria</taxon>
        <taxon>Pseudomonadati</taxon>
        <taxon>Pseudomonadota</taxon>
        <taxon>Gammaproteobacteria</taxon>
        <taxon>Enterobacterales</taxon>
        <taxon>Enterobacteriaceae</taxon>
        <taxon>Salmonella</taxon>
    </lineage>
</organism>
<name>A0A5X3P473_SALET</name>
<protein>
    <submittedName>
        <fullName evidence="1">Uncharacterized protein</fullName>
    </submittedName>
</protein>